<protein>
    <submittedName>
        <fullName evidence="1">Uncharacterized protein</fullName>
    </submittedName>
</protein>
<accession>A0A0F9W3K0</accession>
<evidence type="ECO:0000313" key="1">
    <source>
        <dbReference type="EMBL" id="KKO10930.1"/>
    </source>
</evidence>
<organism evidence="1">
    <name type="scientific">marine sediment metagenome</name>
    <dbReference type="NCBI Taxonomy" id="412755"/>
    <lineage>
        <taxon>unclassified sequences</taxon>
        <taxon>metagenomes</taxon>
        <taxon>ecological metagenomes</taxon>
    </lineage>
</organism>
<name>A0A0F9W3K0_9ZZZZ</name>
<gene>
    <name evidence="1" type="ORF">LCGC14_0024130</name>
</gene>
<proteinExistence type="predicted"/>
<comment type="caution">
    <text evidence="1">The sequence shown here is derived from an EMBL/GenBank/DDBJ whole genome shotgun (WGS) entry which is preliminary data.</text>
</comment>
<dbReference type="AlphaFoldDB" id="A0A0F9W3K0"/>
<sequence>MPHNHRNQFGAARPDAHFVRAAVAGRYASIENHKLWRD</sequence>
<reference evidence="1" key="1">
    <citation type="journal article" date="2015" name="Nature">
        <title>Complex archaea that bridge the gap between prokaryotes and eukaryotes.</title>
        <authorList>
            <person name="Spang A."/>
            <person name="Saw J.H."/>
            <person name="Jorgensen S.L."/>
            <person name="Zaremba-Niedzwiedzka K."/>
            <person name="Martijn J."/>
            <person name="Lind A.E."/>
            <person name="van Eijk R."/>
            <person name="Schleper C."/>
            <person name="Guy L."/>
            <person name="Ettema T.J."/>
        </authorList>
    </citation>
    <scope>NUCLEOTIDE SEQUENCE</scope>
</reference>
<dbReference type="EMBL" id="LAZR01000004">
    <property type="protein sequence ID" value="KKO10930.1"/>
    <property type="molecule type" value="Genomic_DNA"/>
</dbReference>